<keyword evidence="5" id="KW-1185">Reference proteome</keyword>
<name>A0A9N8P6K5_9PEZI</name>
<dbReference type="PANTHER" id="PTHR45339">
    <property type="entry name" value="HYBRID SIGNAL TRANSDUCTION HISTIDINE KINASE J"/>
    <property type="match status" value="1"/>
</dbReference>
<comment type="caution">
    <text evidence="4">The sequence shown here is derived from an EMBL/GenBank/DDBJ whole genome shotgun (WGS) entry which is preliminary data.</text>
</comment>
<dbReference type="Gene3D" id="3.40.50.2300">
    <property type="match status" value="1"/>
</dbReference>
<keyword evidence="1 2" id="KW-0597">Phosphoprotein</keyword>
<dbReference type="CDD" id="cd17546">
    <property type="entry name" value="REC_hyHK_CKI1_RcsC-like"/>
    <property type="match status" value="1"/>
</dbReference>
<evidence type="ECO:0000256" key="2">
    <source>
        <dbReference type="PROSITE-ProRule" id="PRU00169"/>
    </source>
</evidence>
<organism evidence="4 5">
    <name type="scientific">Aureobasidium vineae</name>
    <dbReference type="NCBI Taxonomy" id="2773715"/>
    <lineage>
        <taxon>Eukaryota</taxon>
        <taxon>Fungi</taxon>
        <taxon>Dikarya</taxon>
        <taxon>Ascomycota</taxon>
        <taxon>Pezizomycotina</taxon>
        <taxon>Dothideomycetes</taxon>
        <taxon>Dothideomycetidae</taxon>
        <taxon>Dothideales</taxon>
        <taxon>Saccotheciaceae</taxon>
        <taxon>Aureobasidium</taxon>
    </lineage>
</organism>
<reference evidence="4" key="1">
    <citation type="submission" date="2020-06" db="EMBL/GenBank/DDBJ databases">
        <authorList>
            <person name="Onetto C."/>
        </authorList>
    </citation>
    <scope>NUCLEOTIDE SEQUENCE</scope>
</reference>
<dbReference type="AlphaFoldDB" id="A0A9N8P6K5"/>
<sequence length="79" mass="8560">MDVEMPVMDGLGAIRRIRQSEAKGDIANHVPVIAITANARQEQVTVALGAGMDEVVTKPFLVRELVPRMVALVQKYMGG</sequence>
<evidence type="ECO:0000256" key="1">
    <source>
        <dbReference type="ARBA" id="ARBA00022553"/>
    </source>
</evidence>
<dbReference type="InterPro" id="IPR011006">
    <property type="entry name" value="CheY-like_superfamily"/>
</dbReference>
<feature type="modified residue" description="4-aspartylphosphate" evidence="2">
    <location>
        <position position="2"/>
    </location>
</feature>
<protein>
    <recommendedName>
        <fullName evidence="3">Response regulatory domain-containing protein</fullName>
    </recommendedName>
</protein>
<dbReference type="Proteomes" id="UP000716446">
    <property type="component" value="Unassembled WGS sequence"/>
</dbReference>
<accession>A0A9N8P6K5</accession>
<gene>
    <name evidence="4" type="ORF">AWRI4619_LOCUS2322</name>
</gene>
<evidence type="ECO:0000259" key="3">
    <source>
        <dbReference type="PROSITE" id="PS50110"/>
    </source>
</evidence>
<dbReference type="GO" id="GO:0000160">
    <property type="term" value="P:phosphorelay signal transduction system"/>
    <property type="evidence" value="ECO:0007669"/>
    <property type="project" value="InterPro"/>
</dbReference>
<dbReference type="InterPro" id="IPR001789">
    <property type="entry name" value="Sig_transdc_resp-reg_receiver"/>
</dbReference>
<dbReference type="Pfam" id="PF00072">
    <property type="entry name" value="Response_reg"/>
    <property type="match status" value="1"/>
</dbReference>
<feature type="domain" description="Response regulatory" evidence="3">
    <location>
        <begin position="1"/>
        <end position="73"/>
    </location>
</feature>
<proteinExistence type="predicted"/>
<dbReference type="PROSITE" id="PS50110">
    <property type="entry name" value="RESPONSE_REGULATORY"/>
    <property type="match status" value="1"/>
</dbReference>
<dbReference type="EMBL" id="CAIJEN010000003">
    <property type="protein sequence ID" value="CAD0083755.1"/>
    <property type="molecule type" value="Genomic_DNA"/>
</dbReference>
<evidence type="ECO:0000313" key="4">
    <source>
        <dbReference type="EMBL" id="CAD0083755.1"/>
    </source>
</evidence>
<dbReference type="PANTHER" id="PTHR45339:SF5">
    <property type="entry name" value="HISTIDINE KINASE"/>
    <property type="match status" value="1"/>
</dbReference>
<dbReference type="SUPFAM" id="SSF52172">
    <property type="entry name" value="CheY-like"/>
    <property type="match status" value="1"/>
</dbReference>
<evidence type="ECO:0000313" key="5">
    <source>
        <dbReference type="Proteomes" id="UP000716446"/>
    </source>
</evidence>